<keyword evidence="2" id="KW-0472">Membrane</keyword>
<keyword evidence="2" id="KW-0812">Transmembrane</keyword>
<feature type="region of interest" description="Disordered" evidence="1">
    <location>
        <begin position="65"/>
        <end position="93"/>
    </location>
</feature>
<protein>
    <submittedName>
        <fullName evidence="3">Uncharacterized protein</fullName>
    </submittedName>
</protein>
<organism evidence="3 4">
    <name type="scientific">Actinoplanes ianthinogenes</name>
    <dbReference type="NCBI Taxonomy" id="122358"/>
    <lineage>
        <taxon>Bacteria</taxon>
        <taxon>Bacillati</taxon>
        <taxon>Actinomycetota</taxon>
        <taxon>Actinomycetes</taxon>
        <taxon>Micromonosporales</taxon>
        <taxon>Micromonosporaceae</taxon>
        <taxon>Actinoplanes</taxon>
    </lineage>
</organism>
<accession>A0ABN6CF91</accession>
<evidence type="ECO:0000256" key="1">
    <source>
        <dbReference type="SAM" id="MobiDB-lite"/>
    </source>
</evidence>
<evidence type="ECO:0000313" key="3">
    <source>
        <dbReference type="EMBL" id="BCJ44221.1"/>
    </source>
</evidence>
<dbReference type="EMBL" id="AP023356">
    <property type="protein sequence ID" value="BCJ44221.1"/>
    <property type="molecule type" value="Genomic_DNA"/>
</dbReference>
<feature type="transmembrane region" description="Helical" evidence="2">
    <location>
        <begin position="44"/>
        <end position="64"/>
    </location>
</feature>
<keyword evidence="4" id="KW-1185">Reference proteome</keyword>
<evidence type="ECO:0000313" key="4">
    <source>
        <dbReference type="Proteomes" id="UP000676967"/>
    </source>
</evidence>
<dbReference type="Proteomes" id="UP000676967">
    <property type="component" value="Chromosome"/>
</dbReference>
<proteinExistence type="predicted"/>
<keyword evidence="2" id="KW-1133">Transmembrane helix</keyword>
<reference evidence="3 4" key="1">
    <citation type="submission" date="2020-08" db="EMBL/GenBank/DDBJ databases">
        <title>Whole genome shotgun sequence of Actinoplanes ianthinogenes NBRC 13996.</title>
        <authorList>
            <person name="Komaki H."/>
            <person name="Tamura T."/>
        </authorList>
    </citation>
    <scope>NUCLEOTIDE SEQUENCE [LARGE SCALE GENOMIC DNA]</scope>
    <source>
        <strain evidence="3 4">NBRC 13996</strain>
    </source>
</reference>
<name>A0ABN6CF91_9ACTN</name>
<sequence length="220" mass="22726">MRDIDDELLTDAFAAFRDAVTPYAKVSGAAVTRTVTRRRKRNHLAALGVLTLLLIAVPVTAATVTGGDRPGPAAPVAASSPTAAPSPSGPAGQAAITFRDVRSDAQGFVTEAGGVTCFMIDSTGYDVARCEVSGEGGWAPGAGLPCPTGQRELFEVDGPEKGARTCAAEGVDHEGAELLPNGSGLRLNDLECAAAPGWLRCANSASRHGFTIFPDSFRVW</sequence>
<dbReference type="RefSeq" id="WP_189329136.1">
    <property type="nucleotide sequence ID" value="NZ_AP023356.1"/>
</dbReference>
<evidence type="ECO:0000256" key="2">
    <source>
        <dbReference type="SAM" id="Phobius"/>
    </source>
</evidence>
<feature type="compositionally biased region" description="Low complexity" evidence="1">
    <location>
        <begin position="70"/>
        <end position="93"/>
    </location>
</feature>
<gene>
    <name evidence="3" type="ORF">Aiant_48780</name>
</gene>